<dbReference type="EMBL" id="MK305890">
    <property type="protein sequence ID" value="QAX92915.1"/>
    <property type="molecule type" value="Genomic_DNA"/>
</dbReference>
<dbReference type="KEGG" id="vg:65073101"/>
<organism evidence="1 2">
    <name type="scientific">Streptomyces phage WheeHeim</name>
    <dbReference type="NCBI Taxonomy" id="2500797"/>
    <lineage>
        <taxon>Viruses</taxon>
        <taxon>Varidnaviria</taxon>
        <taxon>Bamfordvirae</taxon>
        <taxon>Preplasmiviricota</taxon>
        <taxon>Prepoliviricotina</taxon>
        <taxon>Tectiliviricetes</taxon>
        <taxon>Kalamavirales</taxon>
        <taxon>Tectiviridae</taxon>
        <taxon>Deltatectivirus</taxon>
        <taxon>Deltatectivirus wheeheim</taxon>
    </lineage>
</organism>
<dbReference type="GeneID" id="65073101"/>
<evidence type="ECO:0000313" key="2">
    <source>
        <dbReference type="Proteomes" id="UP000290981"/>
    </source>
</evidence>
<dbReference type="RefSeq" id="YP_010084066.1">
    <property type="nucleotide sequence ID" value="NC_055060.1"/>
</dbReference>
<protein>
    <submittedName>
        <fullName evidence="1">Uncharacterized protein</fullName>
    </submittedName>
</protein>
<reference evidence="1 2" key="1">
    <citation type="submission" date="2018-12" db="EMBL/GenBank/DDBJ databases">
        <authorList>
            <person name="Huynh A."/>
            <person name="Morcos G.S."/>
            <person name="Braun J."/>
            <person name="Danaila R."/>
            <person name="Emelio N."/>
            <person name="Mathyvannan S."/>
            <person name="Miner K."/>
            <person name="Nayak R."/>
            <person name="Norman C."/>
            <person name="Tran V."/>
            <person name="Wang J."/>
            <person name="Moy A."/>
            <person name="deCarvalho T."/>
            <person name="Erill I."/>
            <person name="Caruso S.M."/>
            <person name="Garlena R.A."/>
            <person name="Russell D.A."/>
            <person name="Pope W.H."/>
            <person name="Jacobs-Sera D."/>
            <person name="Hatfull G.F."/>
        </authorList>
    </citation>
    <scope>NUCLEOTIDE SEQUENCE [LARGE SCALE GENOMIC DNA]</scope>
</reference>
<keyword evidence="2" id="KW-1185">Reference proteome</keyword>
<dbReference type="Proteomes" id="UP000290981">
    <property type="component" value="Segment"/>
</dbReference>
<accession>A0A411AXW5</accession>
<proteinExistence type="predicted"/>
<name>A0A411AXW5_9VIRU</name>
<gene>
    <name evidence="1" type="primary">6</name>
    <name evidence="1" type="ORF">SEA_WHEEHEIM_6</name>
</gene>
<sequence>MLIRMFLVRIQVWELEPKWFLKGYRGGTKMIVRRNAHDMGDKVLSLLSGAYLESYEIAYNPDDSATITVVDDEGSTFTIRITGEAEKHV</sequence>
<evidence type="ECO:0000313" key="1">
    <source>
        <dbReference type="EMBL" id="QAX92915.1"/>
    </source>
</evidence>